<proteinExistence type="predicted"/>
<organism evidence="1">
    <name type="scientific">mine drainage metagenome</name>
    <dbReference type="NCBI Taxonomy" id="410659"/>
    <lineage>
        <taxon>unclassified sequences</taxon>
        <taxon>metagenomes</taxon>
        <taxon>ecological metagenomes</taxon>
    </lineage>
</organism>
<gene>
    <name evidence="1" type="ORF">B1A_00252</name>
</gene>
<evidence type="ECO:0000313" key="1">
    <source>
        <dbReference type="EMBL" id="EQD81037.1"/>
    </source>
</evidence>
<dbReference type="EMBL" id="AUZX01000192">
    <property type="protein sequence ID" value="EQD81037.1"/>
    <property type="molecule type" value="Genomic_DNA"/>
</dbReference>
<reference evidence="1" key="1">
    <citation type="submission" date="2013-08" db="EMBL/GenBank/DDBJ databases">
        <authorList>
            <person name="Mendez C."/>
            <person name="Richter M."/>
            <person name="Ferrer M."/>
            <person name="Sanchez J."/>
        </authorList>
    </citation>
    <scope>NUCLEOTIDE SEQUENCE</scope>
</reference>
<feature type="non-terminal residue" evidence="1">
    <location>
        <position position="114"/>
    </location>
</feature>
<feature type="non-terminal residue" evidence="1">
    <location>
        <position position="1"/>
    </location>
</feature>
<sequence>GAPYARRLATTAYLYSLTRDVPGVPAGELCGSVLAPNDDANLVVKALDELETTCWYLHSDVRGYRFSTEPSLVKLVQEAEREVSVTQARTRATKILTEEFRDSVLKVRRAWEDA</sequence>
<protein>
    <submittedName>
        <fullName evidence="1">Uncharacterized protein</fullName>
    </submittedName>
</protein>
<dbReference type="AlphaFoldDB" id="T1CEQ8"/>
<reference evidence="1" key="2">
    <citation type="journal article" date="2014" name="ISME J.">
        <title>Microbial stratification in low pH oxic and suboxic macroscopic growths along an acid mine drainage.</title>
        <authorList>
            <person name="Mendez-Garcia C."/>
            <person name="Mesa V."/>
            <person name="Sprenger R.R."/>
            <person name="Richter M."/>
            <person name="Diez M.S."/>
            <person name="Solano J."/>
            <person name="Bargiela R."/>
            <person name="Golyshina O.V."/>
            <person name="Manteca A."/>
            <person name="Ramos J.L."/>
            <person name="Gallego J.R."/>
            <person name="Llorente I."/>
            <person name="Martins Dos Santos V.A."/>
            <person name="Jensen O.N."/>
            <person name="Pelaez A.I."/>
            <person name="Sanchez J."/>
            <person name="Ferrer M."/>
        </authorList>
    </citation>
    <scope>NUCLEOTIDE SEQUENCE</scope>
</reference>
<accession>T1CEQ8</accession>
<name>T1CEQ8_9ZZZZ</name>
<comment type="caution">
    <text evidence="1">The sequence shown here is derived from an EMBL/GenBank/DDBJ whole genome shotgun (WGS) entry which is preliminary data.</text>
</comment>